<dbReference type="Proteomes" id="UP000199182">
    <property type="component" value="Unassembled WGS sequence"/>
</dbReference>
<dbReference type="STRING" id="258515.SAMN05192585_1267"/>
<evidence type="ECO:0000313" key="3">
    <source>
        <dbReference type="EMBL" id="SDN63831.1"/>
    </source>
</evidence>
<protein>
    <submittedName>
        <fullName evidence="3">Uncharacterized membrane protein</fullName>
    </submittedName>
</protein>
<organism evidence="3 4">
    <name type="scientific">Acetanaerobacterium elongatum</name>
    <dbReference type="NCBI Taxonomy" id="258515"/>
    <lineage>
        <taxon>Bacteria</taxon>
        <taxon>Bacillati</taxon>
        <taxon>Bacillota</taxon>
        <taxon>Clostridia</taxon>
        <taxon>Eubacteriales</taxon>
        <taxon>Oscillospiraceae</taxon>
        <taxon>Acetanaerobacterium</taxon>
    </lineage>
</organism>
<dbReference type="EMBL" id="FNID01000026">
    <property type="protein sequence ID" value="SDN63831.1"/>
    <property type="molecule type" value="Genomic_DNA"/>
</dbReference>
<evidence type="ECO:0000256" key="1">
    <source>
        <dbReference type="SAM" id="Coils"/>
    </source>
</evidence>
<proteinExistence type="predicted"/>
<feature type="transmembrane region" description="Helical" evidence="2">
    <location>
        <begin position="109"/>
        <end position="130"/>
    </location>
</feature>
<gene>
    <name evidence="3" type="ORF">SAMN05192585_1267</name>
</gene>
<sequence length="269" mass="30537">MFILIIRLFLLFLAYSFIGWVCESAYCSIFEHKFVNRGFLTGPICPVYGFGALAVIGLLMPLRDNLPLLFVAGMIITTVLEYITALLLEKLFHMKWWDYSRYKFNLHGRVCLLNSIEFGILSVIAVKLLHPAIKGLVDNIPSLAVILLGCSLAALLLTDCAITVHTIAQFNGRLSQLTALLDEIKAKTEVYKTLAQQNLSAKLEHLMEHENTRIVEARETLERLKAKADLLETRNKLLVRRLLAAFPDMTSVKHQPMLERIRLTIKNKK</sequence>
<keyword evidence="1" id="KW-0175">Coiled coil</keyword>
<dbReference type="AlphaFoldDB" id="A0A1H0D1W7"/>
<feature type="coiled-coil region" evidence="1">
    <location>
        <begin position="167"/>
        <end position="241"/>
    </location>
</feature>
<feature type="transmembrane region" description="Helical" evidence="2">
    <location>
        <begin position="142"/>
        <end position="164"/>
    </location>
</feature>
<accession>A0A1H0D1W7</accession>
<feature type="transmembrane region" description="Helical" evidence="2">
    <location>
        <begin position="6"/>
        <end position="26"/>
    </location>
</feature>
<dbReference type="Pfam" id="PF06541">
    <property type="entry name" value="ABC_trans_CmpB"/>
    <property type="match status" value="1"/>
</dbReference>
<keyword evidence="2" id="KW-0472">Membrane</keyword>
<keyword evidence="4" id="KW-1185">Reference proteome</keyword>
<feature type="transmembrane region" description="Helical" evidence="2">
    <location>
        <begin position="38"/>
        <end position="60"/>
    </location>
</feature>
<evidence type="ECO:0000256" key="2">
    <source>
        <dbReference type="SAM" id="Phobius"/>
    </source>
</evidence>
<name>A0A1H0D1W7_9FIRM</name>
<dbReference type="InterPro" id="IPR010540">
    <property type="entry name" value="CmpB_TMEM229"/>
</dbReference>
<keyword evidence="2" id="KW-1133">Transmembrane helix</keyword>
<keyword evidence="2" id="KW-0812">Transmembrane</keyword>
<reference evidence="3 4" key="1">
    <citation type="submission" date="2016-10" db="EMBL/GenBank/DDBJ databases">
        <authorList>
            <person name="de Groot N.N."/>
        </authorList>
    </citation>
    <scope>NUCLEOTIDE SEQUENCE [LARGE SCALE GENOMIC DNA]</scope>
    <source>
        <strain evidence="3 4">CGMCC 1.5012</strain>
    </source>
</reference>
<evidence type="ECO:0000313" key="4">
    <source>
        <dbReference type="Proteomes" id="UP000199182"/>
    </source>
</evidence>
<feature type="transmembrane region" description="Helical" evidence="2">
    <location>
        <begin position="66"/>
        <end position="88"/>
    </location>
</feature>